<dbReference type="PANTHER" id="PTHR23501">
    <property type="entry name" value="MAJOR FACILITATOR SUPERFAMILY"/>
    <property type="match status" value="1"/>
</dbReference>
<dbReference type="PROSITE" id="PS50850">
    <property type="entry name" value="MFS"/>
    <property type="match status" value="1"/>
</dbReference>
<dbReference type="InterPro" id="IPR036259">
    <property type="entry name" value="MFS_trans_sf"/>
</dbReference>
<feature type="transmembrane region" description="Helical" evidence="6">
    <location>
        <begin position="401"/>
        <end position="421"/>
    </location>
</feature>
<feature type="transmembrane region" description="Helical" evidence="6">
    <location>
        <begin position="127"/>
        <end position="150"/>
    </location>
</feature>
<evidence type="ECO:0000256" key="6">
    <source>
        <dbReference type="SAM" id="Phobius"/>
    </source>
</evidence>
<comment type="subcellular location">
    <subcellularLocation>
        <location evidence="1">Endomembrane system</location>
        <topology evidence="1">Multi-pass membrane protein</topology>
    </subcellularLocation>
</comment>
<dbReference type="InterPro" id="IPR011701">
    <property type="entry name" value="MFS"/>
</dbReference>
<sequence length="530" mass="56609">MPNDRAQTSPIFTNRGDNRASVAYGAVEEQTCSPQQDGDEVEEHRGENANAKYKTLTEIWVVCLALWTAIFCAAMSATIVANIQLEIGSDFNAGSLASWLGTAFLLGVTAITPLCGRMVEMLGSRNCFLIALAMFLTGTIGCALASSMIWVLVARAIAGMGSGGLNTFAAIILARLVSPVDRGLYQGGSSVLQAAGSAVGAVLGGAVAESWGWRSAFWIQIPPILLTMRGSIKAQVDDAKPEGCASDKLKGLDWAGSATLLSAVFAMTLGFTFHNKGFDWSHPLVGGILVISVFSASAFVWVEKRATEPLLPLRLLRHRQPALLLLANIPLTAMWYSRVYFQPVYLQISRGVDVYHSGSLMMPFTVVAACISVYAGWHMRALVVVTTWGIDTNSTRIATELAVAGIGAIPYTTLTTALILAVERDEIALAISATYVFRAVGQVWGIAIATAIQQSTLLSSLHQRLSQCSPCVIAHIVDNPATYIPGLPEVLRLQARLAYMDATRNIFAFIAALGVILSAICVGIRALPLK</sequence>
<name>A0A1B9GM01_9TREE</name>
<reference evidence="8 9" key="1">
    <citation type="submission" date="2013-07" db="EMBL/GenBank/DDBJ databases">
        <title>The Genome Sequence of Cryptococcus heveanensis BCC8398.</title>
        <authorList>
            <consortium name="The Broad Institute Genome Sequencing Platform"/>
            <person name="Cuomo C."/>
            <person name="Litvintseva A."/>
            <person name="Chen Y."/>
            <person name="Heitman J."/>
            <person name="Sun S."/>
            <person name="Springer D."/>
            <person name="Dromer F."/>
            <person name="Young S.K."/>
            <person name="Zeng Q."/>
            <person name="Gargeya S."/>
            <person name="Fitzgerald M."/>
            <person name="Abouelleil A."/>
            <person name="Alvarado L."/>
            <person name="Berlin A.M."/>
            <person name="Chapman S.B."/>
            <person name="Dewar J."/>
            <person name="Goldberg J."/>
            <person name="Griggs A."/>
            <person name="Gujja S."/>
            <person name="Hansen M."/>
            <person name="Howarth C."/>
            <person name="Imamovic A."/>
            <person name="Larimer J."/>
            <person name="McCowan C."/>
            <person name="Murphy C."/>
            <person name="Pearson M."/>
            <person name="Priest M."/>
            <person name="Roberts A."/>
            <person name="Saif S."/>
            <person name="Shea T."/>
            <person name="Sykes S."/>
            <person name="Wortman J."/>
            <person name="Nusbaum C."/>
            <person name="Birren B."/>
        </authorList>
    </citation>
    <scope>NUCLEOTIDE SEQUENCE [LARGE SCALE GENOMIC DNA]</scope>
    <source>
        <strain evidence="8 9">BCC8398</strain>
    </source>
</reference>
<keyword evidence="9" id="KW-1185">Reference proteome</keyword>
<dbReference type="GO" id="GO:0015174">
    <property type="term" value="F:basic amino acid transmembrane transporter activity"/>
    <property type="evidence" value="ECO:0007669"/>
    <property type="project" value="TreeGrafter"/>
</dbReference>
<evidence type="ECO:0000256" key="1">
    <source>
        <dbReference type="ARBA" id="ARBA00004127"/>
    </source>
</evidence>
<dbReference type="OrthoDB" id="3437016at2759"/>
<dbReference type="SUPFAM" id="SSF103473">
    <property type="entry name" value="MFS general substrate transporter"/>
    <property type="match status" value="2"/>
</dbReference>
<evidence type="ECO:0000256" key="2">
    <source>
        <dbReference type="ARBA" id="ARBA00022448"/>
    </source>
</evidence>
<dbReference type="InterPro" id="IPR020846">
    <property type="entry name" value="MFS_dom"/>
</dbReference>
<evidence type="ECO:0000256" key="3">
    <source>
        <dbReference type="ARBA" id="ARBA00022692"/>
    </source>
</evidence>
<dbReference type="AlphaFoldDB" id="A0A1B9GM01"/>
<proteinExistence type="predicted"/>
<evidence type="ECO:0000256" key="5">
    <source>
        <dbReference type="ARBA" id="ARBA00023136"/>
    </source>
</evidence>
<feature type="transmembrane region" description="Helical" evidence="6">
    <location>
        <begin position="156"/>
        <end position="177"/>
    </location>
</feature>
<evidence type="ECO:0000313" key="9">
    <source>
        <dbReference type="Proteomes" id="UP000092666"/>
    </source>
</evidence>
<feature type="domain" description="Major facilitator superfamily (MFS) profile" evidence="7">
    <location>
        <begin position="62"/>
        <end position="526"/>
    </location>
</feature>
<dbReference type="PANTHER" id="PTHR23501:SF191">
    <property type="entry name" value="VACUOLAR BASIC AMINO ACID TRANSPORTER 4"/>
    <property type="match status" value="1"/>
</dbReference>
<feature type="transmembrane region" description="Helical" evidence="6">
    <location>
        <begin position="506"/>
        <end position="527"/>
    </location>
</feature>
<gene>
    <name evidence="8" type="ORF">I316_06409</name>
</gene>
<feature type="transmembrane region" description="Helical" evidence="6">
    <location>
        <begin position="59"/>
        <end position="84"/>
    </location>
</feature>
<dbReference type="GO" id="GO:0000329">
    <property type="term" value="C:fungal-type vacuole membrane"/>
    <property type="evidence" value="ECO:0007669"/>
    <property type="project" value="TreeGrafter"/>
</dbReference>
<feature type="transmembrane region" description="Helical" evidence="6">
    <location>
        <begin position="280"/>
        <end position="302"/>
    </location>
</feature>
<reference evidence="9" key="2">
    <citation type="submission" date="2013-12" db="EMBL/GenBank/DDBJ databases">
        <title>Evolution of pathogenesis and genome organization in the Tremellales.</title>
        <authorList>
            <person name="Cuomo C."/>
            <person name="Litvintseva A."/>
            <person name="Heitman J."/>
            <person name="Chen Y."/>
            <person name="Sun S."/>
            <person name="Springer D."/>
            <person name="Dromer F."/>
            <person name="Young S."/>
            <person name="Zeng Q."/>
            <person name="Chapman S."/>
            <person name="Gujja S."/>
            <person name="Saif S."/>
            <person name="Birren B."/>
        </authorList>
    </citation>
    <scope>NUCLEOTIDE SEQUENCE [LARGE SCALE GENOMIC DNA]</scope>
    <source>
        <strain evidence="9">BCC8398</strain>
    </source>
</reference>
<feature type="transmembrane region" description="Helical" evidence="6">
    <location>
        <begin position="427"/>
        <end position="452"/>
    </location>
</feature>
<dbReference type="Pfam" id="PF07690">
    <property type="entry name" value="MFS_1"/>
    <property type="match status" value="1"/>
</dbReference>
<dbReference type="Proteomes" id="UP000092666">
    <property type="component" value="Unassembled WGS sequence"/>
</dbReference>
<protein>
    <recommendedName>
        <fullName evidence="7">Major facilitator superfamily (MFS) profile domain-containing protein</fullName>
    </recommendedName>
</protein>
<feature type="transmembrane region" description="Helical" evidence="6">
    <location>
        <begin position="361"/>
        <end position="389"/>
    </location>
</feature>
<dbReference type="Gene3D" id="1.20.1250.20">
    <property type="entry name" value="MFS general substrate transporter like domains"/>
    <property type="match status" value="2"/>
</dbReference>
<dbReference type="GO" id="GO:0005886">
    <property type="term" value="C:plasma membrane"/>
    <property type="evidence" value="ECO:0007669"/>
    <property type="project" value="TreeGrafter"/>
</dbReference>
<feature type="transmembrane region" description="Helical" evidence="6">
    <location>
        <begin position="254"/>
        <end position="274"/>
    </location>
</feature>
<evidence type="ECO:0000259" key="7">
    <source>
        <dbReference type="PROSITE" id="PS50850"/>
    </source>
</evidence>
<accession>A0A1B9GM01</accession>
<dbReference type="STRING" id="1296120.A0A1B9GM01"/>
<keyword evidence="4 6" id="KW-1133">Transmembrane helix</keyword>
<evidence type="ECO:0000256" key="4">
    <source>
        <dbReference type="ARBA" id="ARBA00022989"/>
    </source>
</evidence>
<feature type="transmembrane region" description="Helical" evidence="6">
    <location>
        <begin position="322"/>
        <end position="341"/>
    </location>
</feature>
<organism evidence="8 9">
    <name type="scientific">Kwoniella heveanensis BCC8398</name>
    <dbReference type="NCBI Taxonomy" id="1296120"/>
    <lineage>
        <taxon>Eukaryota</taxon>
        <taxon>Fungi</taxon>
        <taxon>Dikarya</taxon>
        <taxon>Basidiomycota</taxon>
        <taxon>Agaricomycotina</taxon>
        <taxon>Tremellomycetes</taxon>
        <taxon>Tremellales</taxon>
        <taxon>Cryptococcaceae</taxon>
        <taxon>Kwoniella</taxon>
    </lineage>
</organism>
<dbReference type="GO" id="GO:0012505">
    <property type="term" value="C:endomembrane system"/>
    <property type="evidence" value="ECO:0007669"/>
    <property type="project" value="UniProtKB-SubCell"/>
</dbReference>
<feature type="transmembrane region" description="Helical" evidence="6">
    <location>
        <begin position="96"/>
        <end position="115"/>
    </location>
</feature>
<keyword evidence="3 6" id="KW-0812">Transmembrane</keyword>
<keyword evidence="5 6" id="KW-0472">Membrane</keyword>
<dbReference type="EMBL" id="KI669511">
    <property type="protein sequence ID" value="OCF32023.1"/>
    <property type="molecule type" value="Genomic_DNA"/>
</dbReference>
<evidence type="ECO:0000313" key="8">
    <source>
        <dbReference type="EMBL" id="OCF32023.1"/>
    </source>
</evidence>
<keyword evidence="2" id="KW-0813">Transport</keyword>